<dbReference type="Proteomes" id="UP000025229">
    <property type="component" value="Chromosome"/>
</dbReference>
<evidence type="ECO:0008006" key="5">
    <source>
        <dbReference type="Google" id="ProtNLM"/>
    </source>
</evidence>
<reference evidence="2 4" key="1">
    <citation type="submission" date="2014-03" db="EMBL/GenBank/DDBJ databases">
        <title>Complete genome sequence of the Radio-Resistant Rubrobacter radiotolerans RSPS-4.</title>
        <authorList>
            <person name="Egas C.C."/>
            <person name="Barroso C.C."/>
            <person name="Froufe H.J.C."/>
            <person name="Pacheco J.J."/>
            <person name="Albuquerque L.L."/>
            <person name="da Costa M.M.S."/>
        </authorList>
    </citation>
    <scope>NUCLEOTIDE SEQUENCE [LARGE SCALE GENOMIC DNA]</scope>
    <source>
        <strain evidence="2 4">RSPS-4</strain>
    </source>
</reference>
<dbReference type="STRING" id="42256.RradSPS_0760"/>
<dbReference type="HOGENOM" id="CLU_1601469_0_0_11"/>
<sequence length="182" mass="18473">MTAGGEHRSGRACDPEGIFELAEGTLYGEKRARLLMHLESCGSCRARYEREKSLSAGLCVFGGDREPEAHVAREVAFSLPTRSAASKVAWGTLAALLLVFAGGALVAGGAGSLLGLVGGSSDALWGFVSGTSSVLGSVISSLAPFIVGLLLLGALVDAAIAAVVLYAARRGRVRGGVDARGA</sequence>
<evidence type="ECO:0000313" key="2">
    <source>
        <dbReference type="EMBL" id="AHY46043.1"/>
    </source>
</evidence>
<dbReference type="KEGG" id="rrd:RradSPS_0760"/>
<organism evidence="2 4">
    <name type="scientific">Rubrobacter radiotolerans</name>
    <name type="common">Arthrobacter radiotolerans</name>
    <dbReference type="NCBI Taxonomy" id="42256"/>
    <lineage>
        <taxon>Bacteria</taxon>
        <taxon>Bacillati</taxon>
        <taxon>Actinomycetota</taxon>
        <taxon>Rubrobacteria</taxon>
        <taxon>Rubrobacterales</taxon>
        <taxon>Rubrobacteraceae</taxon>
        <taxon>Rubrobacter</taxon>
    </lineage>
</organism>
<evidence type="ECO:0000313" key="3">
    <source>
        <dbReference type="EMBL" id="MDX5893453.1"/>
    </source>
</evidence>
<keyword evidence="1" id="KW-0812">Transmembrane</keyword>
<evidence type="ECO:0000313" key="4">
    <source>
        <dbReference type="Proteomes" id="UP000025229"/>
    </source>
</evidence>
<proteinExistence type="predicted"/>
<feature type="transmembrane region" description="Helical" evidence="1">
    <location>
        <begin position="88"/>
        <end position="114"/>
    </location>
</feature>
<accession>A0A023X158</accession>
<dbReference type="EMBL" id="CP007514">
    <property type="protein sequence ID" value="AHY46043.1"/>
    <property type="molecule type" value="Genomic_DNA"/>
</dbReference>
<keyword evidence="4" id="KW-1185">Reference proteome</keyword>
<dbReference type="Proteomes" id="UP001281130">
    <property type="component" value="Unassembled WGS sequence"/>
</dbReference>
<dbReference type="OrthoDB" id="3267840at2"/>
<reference evidence="3" key="2">
    <citation type="submission" date="2023-11" db="EMBL/GenBank/DDBJ databases">
        <title>MicrobeMod: A computational toolkit for identifying prokaryotic methylation and restriction-modification with nanopore sequencing.</title>
        <authorList>
            <person name="Crits-Christoph A."/>
            <person name="Kang S.C."/>
            <person name="Lee H."/>
            <person name="Ostrov N."/>
        </authorList>
    </citation>
    <scope>NUCLEOTIDE SEQUENCE</scope>
    <source>
        <strain evidence="3">ATCC 51242</strain>
    </source>
</reference>
<keyword evidence="1" id="KW-0472">Membrane</keyword>
<name>A0A023X158_RUBRA</name>
<dbReference type="AlphaFoldDB" id="A0A023X158"/>
<keyword evidence="1" id="KW-1133">Transmembrane helix</keyword>
<gene>
    <name evidence="2" type="ORF">RradSPS_0760</name>
    <name evidence="3" type="ORF">SIL72_05350</name>
</gene>
<evidence type="ECO:0000256" key="1">
    <source>
        <dbReference type="SAM" id="Phobius"/>
    </source>
</evidence>
<dbReference type="RefSeq" id="WP_038680822.1">
    <property type="nucleotide sequence ID" value="NZ_CP007514.1"/>
</dbReference>
<feature type="transmembrane region" description="Helical" evidence="1">
    <location>
        <begin position="134"/>
        <end position="167"/>
    </location>
</feature>
<dbReference type="EMBL" id="JAWXXX010000001">
    <property type="protein sequence ID" value="MDX5893453.1"/>
    <property type="molecule type" value="Genomic_DNA"/>
</dbReference>
<protein>
    <recommendedName>
        <fullName evidence="5">Zinc-finger</fullName>
    </recommendedName>
</protein>